<dbReference type="SUPFAM" id="SSF47576">
    <property type="entry name" value="Calponin-homology domain, CH-domain"/>
    <property type="match status" value="1"/>
</dbReference>
<protein>
    <recommendedName>
        <fullName evidence="2">Calponin-homology (CH) domain-containing protein</fullName>
    </recommendedName>
</protein>
<feature type="signal peptide" evidence="1">
    <location>
        <begin position="1"/>
        <end position="17"/>
    </location>
</feature>
<reference evidence="3" key="1">
    <citation type="submission" date="2022-03" db="EMBL/GenBank/DDBJ databases">
        <authorList>
            <person name="Martin H S."/>
        </authorList>
    </citation>
    <scope>NUCLEOTIDE SEQUENCE</scope>
</reference>
<sequence>MRSGGLGLGVRLSGGGCGCVAVCVCVRVCVRVCGNARAAAETAPATNVPDEERALASLQQKAMESFVRRNSYGDICERKDPLNALQVKNGGSKRNALLKWCQQKTAGYSNIDITNFSSSWNDGLALCALLHAYVGEARVPYRRLSPLDKRTNFALAFAAAEAQGIPTTLSVQDMIQQERPDWQQVMAYVTSIYKHFET</sequence>
<name>A0ABN8IBF1_9NEOP</name>
<feature type="chain" id="PRO_5047003613" description="Calponin-homology (CH) domain-containing protein" evidence="1">
    <location>
        <begin position="18"/>
        <end position="198"/>
    </location>
</feature>
<evidence type="ECO:0000259" key="2">
    <source>
        <dbReference type="PROSITE" id="PS50021"/>
    </source>
</evidence>
<keyword evidence="4" id="KW-1185">Reference proteome</keyword>
<dbReference type="Pfam" id="PF00307">
    <property type="entry name" value="CH"/>
    <property type="match status" value="1"/>
</dbReference>
<dbReference type="InterPro" id="IPR050540">
    <property type="entry name" value="F-actin_Monoox_Mical"/>
</dbReference>
<dbReference type="EMBL" id="OW152832">
    <property type="protein sequence ID" value="CAH2052815.1"/>
    <property type="molecule type" value="Genomic_DNA"/>
</dbReference>
<accession>A0ABN8IBF1</accession>
<organism evidence="3 4">
    <name type="scientific">Iphiclides podalirius</name>
    <name type="common">scarce swallowtail</name>
    <dbReference type="NCBI Taxonomy" id="110791"/>
    <lineage>
        <taxon>Eukaryota</taxon>
        <taxon>Metazoa</taxon>
        <taxon>Ecdysozoa</taxon>
        <taxon>Arthropoda</taxon>
        <taxon>Hexapoda</taxon>
        <taxon>Insecta</taxon>
        <taxon>Pterygota</taxon>
        <taxon>Neoptera</taxon>
        <taxon>Endopterygota</taxon>
        <taxon>Lepidoptera</taxon>
        <taxon>Glossata</taxon>
        <taxon>Ditrysia</taxon>
        <taxon>Papilionoidea</taxon>
        <taxon>Papilionidae</taxon>
        <taxon>Papilioninae</taxon>
        <taxon>Iphiclides</taxon>
    </lineage>
</organism>
<dbReference type="PROSITE" id="PS50021">
    <property type="entry name" value="CH"/>
    <property type="match status" value="1"/>
</dbReference>
<keyword evidence="1" id="KW-0732">Signal</keyword>
<dbReference type="InterPro" id="IPR001715">
    <property type="entry name" value="CH_dom"/>
</dbReference>
<evidence type="ECO:0000313" key="3">
    <source>
        <dbReference type="EMBL" id="CAH2052815.1"/>
    </source>
</evidence>
<feature type="non-terminal residue" evidence="3">
    <location>
        <position position="1"/>
    </location>
</feature>
<dbReference type="PANTHER" id="PTHR23167">
    <property type="entry name" value="CALPONIN HOMOLOGY DOMAIN-CONTAINING PROTEIN DDB_G0272472-RELATED"/>
    <property type="match status" value="1"/>
</dbReference>
<evidence type="ECO:0000256" key="1">
    <source>
        <dbReference type="SAM" id="SignalP"/>
    </source>
</evidence>
<feature type="domain" description="Calponin-homology (CH)" evidence="2">
    <location>
        <begin position="91"/>
        <end position="197"/>
    </location>
</feature>
<dbReference type="Gene3D" id="1.10.418.10">
    <property type="entry name" value="Calponin-like domain"/>
    <property type="match status" value="1"/>
</dbReference>
<dbReference type="SMART" id="SM00033">
    <property type="entry name" value="CH"/>
    <property type="match status" value="1"/>
</dbReference>
<proteinExistence type="predicted"/>
<evidence type="ECO:0000313" key="4">
    <source>
        <dbReference type="Proteomes" id="UP000837857"/>
    </source>
</evidence>
<dbReference type="PANTHER" id="PTHR23167:SF69">
    <property type="entry name" value="FI18193P1"/>
    <property type="match status" value="1"/>
</dbReference>
<dbReference type="Proteomes" id="UP000837857">
    <property type="component" value="Chromosome 20"/>
</dbReference>
<gene>
    <name evidence="3" type="ORF">IPOD504_LOCUS8392</name>
</gene>
<dbReference type="InterPro" id="IPR036872">
    <property type="entry name" value="CH_dom_sf"/>
</dbReference>